<dbReference type="AlphaFoldDB" id="A0A562UVG3"/>
<evidence type="ECO:0000313" key="2">
    <source>
        <dbReference type="EMBL" id="TWJ09609.1"/>
    </source>
</evidence>
<dbReference type="EMBL" id="VLLK01000001">
    <property type="protein sequence ID" value="TWJ09609.1"/>
    <property type="molecule type" value="Genomic_DNA"/>
</dbReference>
<evidence type="ECO:0000256" key="1">
    <source>
        <dbReference type="SAM" id="Phobius"/>
    </source>
</evidence>
<organism evidence="2 3">
    <name type="scientific">Altererythrobacter ishigakiensis</name>
    <dbReference type="NCBI Taxonomy" id="476157"/>
    <lineage>
        <taxon>Bacteria</taxon>
        <taxon>Pseudomonadati</taxon>
        <taxon>Pseudomonadota</taxon>
        <taxon>Alphaproteobacteria</taxon>
        <taxon>Sphingomonadales</taxon>
        <taxon>Erythrobacteraceae</taxon>
        <taxon>Altererythrobacter</taxon>
    </lineage>
</organism>
<feature type="transmembrane region" description="Helical" evidence="1">
    <location>
        <begin position="21"/>
        <end position="41"/>
    </location>
</feature>
<comment type="caution">
    <text evidence="2">The sequence shown here is derived from an EMBL/GenBank/DDBJ whole genome shotgun (WGS) entry which is preliminary data.</text>
</comment>
<protein>
    <submittedName>
        <fullName evidence="2">Uncharacterized protein</fullName>
    </submittedName>
</protein>
<reference evidence="2 3" key="1">
    <citation type="submission" date="2019-07" db="EMBL/GenBank/DDBJ databases">
        <title>Genomic Encyclopedia of Archaeal and Bacterial Type Strains, Phase II (KMG-II): from individual species to whole genera.</title>
        <authorList>
            <person name="Goeker M."/>
        </authorList>
    </citation>
    <scope>NUCLEOTIDE SEQUENCE [LARGE SCALE GENOMIC DNA]</scope>
    <source>
        <strain evidence="2 3">ATCC BAA-2084</strain>
    </source>
</reference>
<name>A0A562UVG3_9SPHN</name>
<sequence>MTQKPKAKLLLRRLGHNLRDQDWFTVAVEFFIVVFGVFLGIQVANWNEERLQRDDERAILVRLQDETENLLNTVRAEGKELQLQADRLVSAQPVLFSAEPERPLTPGECLAIVASHVYRKPSDELPILEELLATGRFDRLQNADLKQELRRYIMFRDRERGNHEERTNELFRLHSLYPDLITIDLIARGDEDEPLSRFELLSADAYQWNRRCDSKGMRSNQPFLNDLFDNMARNGNVLNSNRMRETLLVELQEHLNHLLNP</sequence>
<proteinExistence type="predicted"/>
<evidence type="ECO:0000313" key="3">
    <source>
        <dbReference type="Proteomes" id="UP000320547"/>
    </source>
</evidence>
<accession>A0A562UVG3</accession>
<dbReference type="STRING" id="476157.GCA_001663155_02106"/>
<gene>
    <name evidence="2" type="ORF">JN10_1247</name>
</gene>
<keyword evidence="1" id="KW-1133">Transmembrane helix</keyword>
<keyword evidence="1" id="KW-0472">Membrane</keyword>
<dbReference type="RefSeq" id="WP_067600883.1">
    <property type="nucleotide sequence ID" value="NZ_CP015963.1"/>
</dbReference>
<dbReference type="Proteomes" id="UP000320547">
    <property type="component" value="Unassembled WGS sequence"/>
</dbReference>
<keyword evidence="3" id="KW-1185">Reference proteome</keyword>
<keyword evidence="1" id="KW-0812">Transmembrane</keyword>
<dbReference type="OrthoDB" id="7562173at2"/>